<reference evidence="2" key="1">
    <citation type="journal article" date="2011" name="MBio">
        <title>Novel metabolic attributes of the genus Cyanothece, comprising a group of unicellular nitrogen-fixing Cyanobacteria.</title>
        <authorList>
            <person name="Bandyopadhyay A."/>
            <person name="Elvitigala T."/>
            <person name="Welsh E."/>
            <person name="Stockel J."/>
            <person name="Liberton M."/>
            <person name="Min H."/>
            <person name="Sherman L.A."/>
            <person name="Pakrasi H.B."/>
        </authorList>
    </citation>
    <scope>NUCLEOTIDE SEQUENCE [LARGE SCALE GENOMIC DNA]</scope>
    <source>
        <strain evidence="2">PCC 7822</strain>
    </source>
</reference>
<gene>
    <name evidence="1" type="ordered locus">Cyan7822_3692</name>
</gene>
<dbReference type="AlphaFoldDB" id="E0UH30"/>
<dbReference type="Gene3D" id="1.25.40.10">
    <property type="entry name" value="Tetratricopeptide repeat domain"/>
    <property type="match status" value="1"/>
</dbReference>
<protein>
    <recommendedName>
        <fullName evidence="3">TPR repeat-containing protein</fullName>
    </recommendedName>
</protein>
<dbReference type="SUPFAM" id="SSF48452">
    <property type="entry name" value="TPR-like"/>
    <property type="match status" value="1"/>
</dbReference>
<dbReference type="InterPro" id="IPR011990">
    <property type="entry name" value="TPR-like_helical_dom_sf"/>
</dbReference>
<proteinExistence type="predicted"/>
<accession>E0UH30</accession>
<evidence type="ECO:0000313" key="1">
    <source>
        <dbReference type="EMBL" id="ADN15629.1"/>
    </source>
</evidence>
<dbReference type="HOGENOM" id="CLU_114962_0_0_3"/>
<dbReference type="KEGG" id="cyj:Cyan7822_3692"/>
<dbReference type="Proteomes" id="UP000008206">
    <property type="component" value="Chromosome"/>
</dbReference>
<organism evidence="1 2">
    <name type="scientific">Gloeothece verrucosa (strain PCC 7822)</name>
    <name type="common">Cyanothece sp. (strain PCC 7822)</name>
    <dbReference type="NCBI Taxonomy" id="497965"/>
    <lineage>
        <taxon>Bacteria</taxon>
        <taxon>Bacillati</taxon>
        <taxon>Cyanobacteriota</taxon>
        <taxon>Cyanophyceae</taxon>
        <taxon>Oscillatoriophycideae</taxon>
        <taxon>Chroococcales</taxon>
        <taxon>Aphanothecaceae</taxon>
        <taxon>Gloeothece</taxon>
        <taxon>Gloeothece verrucosa</taxon>
    </lineage>
</organism>
<dbReference type="eggNOG" id="COG0457">
    <property type="taxonomic scope" value="Bacteria"/>
</dbReference>
<dbReference type="STRING" id="497965.Cyan7822_3692"/>
<keyword evidence="2" id="KW-1185">Reference proteome</keyword>
<sequence length="165" mass="18531">MSSNSLAAEENFSGSDISQDVKIKLQLASQNWENTVLSEQYINEALALAPNNLDVLIGAYRFFFYKGKTDIALGISEKVLEIVQQRKNLPQAWEQLQSILLTQKDDSLIRLYLNAYAAKGFLLAKIGRIEEAKMITTRVKAIDENRESCASTVFDVLTHSPDEDD</sequence>
<dbReference type="OrthoDB" id="511267at2"/>
<evidence type="ECO:0008006" key="3">
    <source>
        <dbReference type="Google" id="ProtNLM"/>
    </source>
</evidence>
<dbReference type="RefSeq" id="WP_013323698.1">
    <property type="nucleotide sequence ID" value="NC_014501.1"/>
</dbReference>
<evidence type="ECO:0000313" key="2">
    <source>
        <dbReference type="Proteomes" id="UP000008206"/>
    </source>
</evidence>
<dbReference type="EMBL" id="CP002198">
    <property type="protein sequence ID" value="ADN15629.1"/>
    <property type="molecule type" value="Genomic_DNA"/>
</dbReference>
<name>E0UH30_GLOV7</name>